<organism evidence="7 8">
    <name type="scientific">Candidatus Blautia gallistercoris</name>
    <dbReference type="NCBI Taxonomy" id="2838490"/>
    <lineage>
        <taxon>Bacteria</taxon>
        <taxon>Bacillati</taxon>
        <taxon>Bacillota</taxon>
        <taxon>Clostridia</taxon>
        <taxon>Lachnospirales</taxon>
        <taxon>Lachnospiraceae</taxon>
        <taxon>Blautia</taxon>
    </lineage>
</organism>
<dbReference type="Gene3D" id="3.40.109.30">
    <property type="entry name" value="putative nitroreductase (tm1586), domain 2"/>
    <property type="match status" value="1"/>
</dbReference>
<keyword evidence="4" id="KW-0288">FMN</keyword>
<evidence type="ECO:0000259" key="6">
    <source>
        <dbReference type="Pfam" id="PF14512"/>
    </source>
</evidence>
<reference evidence="7" key="1">
    <citation type="journal article" date="2021" name="PeerJ">
        <title>Extensive microbial diversity within the chicken gut microbiome revealed by metagenomics and culture.</title>
        <authorList>
            <person name="Gilroy R."/>
            <person name="Ravi A."/>
            <person name="Getino M."/>
            <person name="Pursley I."/>
            <person name="Horton D.L."/>
            <person name="Alikhan N.F."/>
            <person name="Baker D."/>
            <person name="Gharbi K."/>
            <person name="Hall N."/>
            <person name="Watson M."/>
            <person name="Adriaenssens E.M."/>
            <person name="Foster-Nyarko E."/>
            <person name="Jarju S."/>
            <person name="Secka A."/>
            <person name="Antonio M."/>
            <person name="Oren A."/>
            <person name="Chaudhuri R.R."/>
            <person name="La Ragione R."/>
            <person name="Hildebrand F."/>
            <person name="Pallen M.J."/>
        </authorList>
    </citation>
    <scope>NUCLEOTIDE SEQUENCE</scope>
    <source>
        <strain evidence="7">ChiSjej1B19-8411</strain>
    </source>
</reference>
<dbReference type="PANTHER" id="PTHR43673">
    <property type="entry name" value="NAD(P)H NITROREDUCTASE YDGI-RELATED"/>
    <property type="match status" value="1"/>
</dbReference>
<protein>
    <submittedName>
        <fullName evidence="7">Nitroreductase</fullName>
    </submittedName>
</protein>
<proteinExistence type="inferred from homology"/>
<accession>A0A9D2B283</accession>
<dbReference type="Pfam" id="PF14512">
    <property type="entry name" value="TM1586_NiRdase"/>
    <property type="match status" value="1"/>
</dbReference>
<gene>
    <name evidence="7" type="ORF">IAA45_01930</name>
</gene>
<dbReference type="InterPro" id="IPR000415">
    <property type="entry name" value="Nitroreductase-like"/>
</dbReference>
<dbReference type="Proteomes" id="UP000886817">
    <property type="component" value="Unassembled WGS sequence"/>
</dbReference>
<sequence length="229" mass="25966">MNENKTADIWKIMADRHSVRQYTDRKIEMEKRTELEKLAEACNRGSGMHIQLIYDEPGCFDSMMAHYGKFKGVSNYIAMVGRKDAPDLEEKCGYFGEKIVLKAQELGLNTCWVALTYGKRKCRAVVKKEEKLCCVIALGYGSTQGVPRPSKSVEQVSDYQPGMPEWYKKGIEAALLAPTAMNQQKFYFTYNDGKVLLKAGKGFYTKMDLGIVKYHFRLASGYKFGGRDA</sequence>
<comment type="cofactor">
    <cofactor evidence="1">
        <name>FMN</name>
        <dbReference type="ChEBI" id="CHEBI:58210"/>
    </cofactor>
</comment>
<comment type="similarity">
    <text evidence="2">Belongs to the nitroreductase family.</text>
</comment>
<evidence type="ECO:0000313" key="8">
    <source>
        <dbReference type="Proteomes" id="UP000886817"/>
    </source>
</evidence>
<dbReference type="Gene3D" id="3.40.109.10">
    <property type="entry name" value="NADH Oxidase"/>
    <property type="match status" value="1"/>
</dbReference>
<keyword evidence="3" id="KW-0285">Flavoprotein</keyword>
<evidence type="ECO:0000256" key="4">
    <source>
        <dbReference type="ARBA" id="ARBA00022643"/>
    </source>
</evidence>
<keyword evidence="5" id="KW-0560">Oxidoreductase</keyword>
<evidence type="ECO:0000256" key="3">
    <source>
        <dbReference type="ARBA" id="ARBA00022630"/>
    </source>
</evidence>
<dbReference type="EMBL" id="DXEX01000051">
    <property type="protein sequence ID" value="HIX58463.1"/>
    <property type="molecule type" value="Genomic_DNA"/>
</dbReference>
<reference evidence="7" key="2">
    <citation type="submission" date="2021-04" db="EMBL/GenBank/DDBJ databases">
        <authorList>
            <person name="Gilroy R."/>
        </authorList>
    </citation>
    <scope>NUCLEOTIDE SEQUENCE</scope>
    <source>
        <strain evidence="7">ChiSjej1B19-8411</strain>
    </source>
</reference>
<dbReference type="InterPro" id="IPR029478">
    <property type="entry name" value="TM1586_NiRdase"/>
</dbReference>
<evidence type="ECO:0000256" key="5">
    <source>
        <dbReference type="ARBA" id="ARBA00023002"/>
    </source>
</evidence>
<evidence type="ECO:0000256" key="2">
    <source>
        <dbReference type="ARBA" id="ARBA00007118"/>
    </source>
</evidence>
<dbReference type="SUPFAM" id="SSF55469">
    <property type="entry name" value="FMN-dependent nitroreductase-like"/>
    <property type="match status" value="2"/>
</dbReference>
<evidence type="ECO:0000256" key="1">
    <source>
        <dbReference type="ARBA" id="ARBA00001917"/>
    </source>
</evidence>
<dbReference type="CDD" id="cd02062">
    <property type="entry name" value="Nitro_FMN_reductase"/>
    <property type="match status" value="1"/>
</dbReference>
<dbReference type="GO" id="GO:0016491">
    <property type="term" value="F:oxidoreductase activity"/>
    <property type="evidence" value="ECO:0007669"/>
    <property type="project" value="UniProtKB-KW"/>
</dbReference>
<name>A0A9D2B283_9FIRM</name>
<dbReference type="PANTHER" id="PTHR43673:SF2">
    <property type="entry name" value="NITROREDUCTASE"/>
    <property type="match status" value="1"/>
</dbReference>
<evidence type="ECO:0000313" key="7">
    <source>
        <dbReference type="EMBL" id="HIX58463.1"/>
    </source>
</evidence>
<dbReference type="AlphaFoldDB" id="A0A9D2B283"/>
<comment type="caution">
    <text evidence="7">The sequence shown here is derived from an EMBL/GenBank/DDBJ whole genome shotgun (WGS) entry which is preliminary data.</text>
</comment>
<feature type="domain" description="Putative nitroreductase TM1586" evidence="6">
    <location>
        <begin position="8"/>
        <end position="220"/>
    </location>
</feature>